<feature type="chain" id="PRO_5008629007" description="Secreted protein" evidence="1">
    <location>
        <begin position="20"/>
        <end position="150"/>
    </location>
</feature>
<dbReference type="Proteomes" id="UP000092583">
    <property type="component" value="Unassembled WGS sequence"/>
</dbReference>
<feature type="signal peptide" evidence="1">
    <location>
        <begin position="1"/>
        <end position="19"/>
    </location>
</feature>
<evidence type="ECO:0008006" key="4">
    <source>
        <dbReference type="Google" id="ProtNLM"/>
    </source>
</evidence>
<reference evidence="3" key="2">
    <citation type="submission" date="2013-12" db="EMBL/GenBank/DDBJ databases">
        <title>Evolution of pathogenesis and genome organization in the Tremellales.</title>
        <authorList>
            <person name="Cuomo C."/>
            <person name="Litvintseva A."/>
            <person name="Heitman J."/>
            <person name="Chen Y."/>
            <person name="Sun S."/>
            <person name="Springer D."/>
            <person name="Dromer F."/>
            <person name="Young S."/>
            <person name="Zeng Q."/>
            <person name="Chapman S."/>
            <person name="Gujja S."/>
            <person name="Saif S."/>
            <person name="Birren B."/>
        </authorList>
    </citation>
    <scope>NUCLEOTIDE SEQUENCE [LARGE SCALE GENOMIC DNA]</scope>
    <source>
        <strain evidence="3">CBS 10435</strain>
    </source>
</reference>
<name>A0A1B9IYG3_9TREE</name>
<sequence length="150" mass="16329">MLTKSLLLIVLTFLGIVTCLPVNDDSTGVVGPDGKRCLGQCYPGKRDETEPAIAQTFVASEIGPDGKRCLGQCYPGKREVPPVEPAGEIGPDGKRCLGQCQSTKREEKRCIGQQCSPMKRVEEERRCVGQCAPPKRDDEPILAKRCIGQQ</sequence>
<dbReference type="OrthoDB" id="10410009at2759"/>
<keyword evidence="1" id="KW-0732">Signal</keyword>
<proteinExistence type="predicted"/>
<evidence type="ECO:0000313" key="2">
    <source>
        <dbReference type="EMBL" id="OCF60542.1"/>
    </source>
</evidence>
<dbReference type="EMBL" id="KI669459">
    <property type="protein sequence ID" value="OCF60542.1"/>
    <property type="molecule type" value="Genomic_DNA"/>
</dbReference>
<gene>
    <name evidence="2" type="ORF">L486_00176</name>
</gene>
<reference evidence="2 3" key="1">
    <citation type="submission" date="2013-07" db="EMBL/GenBank/DDBJ databases">
        <title>The Genome Sequence of Kwoniella mangroviensis CBS10435.</title>
        <authorList>
            <consortium name="The Broad Institute Genome Sequencing Platform"/>
            <person name="Cuomo C."/>
            <person name="Litvintseva A."/>
            <person name="Chen Y."/>
            <person name="Heitman J."/>
            <person name="Sun S."/>
            <person name="Springer D."/>
            <person name="Dromer F."/>
            <person name="Young S.K."/>
            <person name="Zeng Q."/>
            <person name="Gargeya S."/>
            <person name="Fitzgerald M."/>
            <person name="Abouelleil A."/>
            <person name="Alvarado L."/>
            <person name="Berlin A.M."/>
            <person name="Chapman S.B."/>
            <person name="Dewar J."/>
            <person name="Goldberg J."/>
            <person name="Griggs A."/>
            <person name="Gujja S."/>
            <person name="Hansen M."/>
            <person name="Howarth C."/>
            <person name="Imamovic A."/>
            <person name="Larimer J."/>
            <person name="McCowan C."/>
            <person name="Murphy C."/>
            <person name="Pearson M."/>
            <person name="Priest M."/>
            <person name="Roberts A."/>
            <person name="Saif S."/>
            <person name="Shea T."/>
            <person name="Sykes S."/>
            <person name="Wortman J."/>
            <person name="Nusbaum C."/>
            <person name="Birren B."/>
        </authorList>
    </citation>
    <scope>NUCLEOTIDE SEQUENCE [LARGE SCALE GENOMIC DNA]</scope>
    <source>
        <strain evidence="2 3">CBS 10435</strain>
    </source>
</reference>
<protein>
    <recommendedName>
        <fullName evidence="4">Secreted protein</fullName>
    </recommendedName>
</protein>
<evidence type="ECO:0000313" key="3">
    <source>
        <dbReference type="Proteomes" id="UP000092583"/>
    </source>
</evidence>
<accession>A0A1B9IYG3</accession>
<organism evidence="2 3">
    <name type="scientific">Kwoniella mangroviensis CBS 10435</name>
    <dbReference type="NCBI Taxonomy" id="1331196"/>
    <lineage>
        <taxon>Eukaryota</taxon>
        <taxon>Fungi</taxon>
        <taxon>Dikarya</taxon>
        <taxon>Basidiomycota</taxon>
        <taxon>Agaricomycotina</taxon>
        <taxon>Tremellomycetes</taxon>
        <taxon>Tremellales</taxon>
        <taxon>Cryptococcaceae</taxon>
        <taxon>Kwoniella</taxon>
    </lineage>
</organism>
<dbReference type="AlphaFoldDB" id="A0A1B9IYG3"/>
<keyword evidence="3" id="KW-1185">Reference proteome</keyword>
<evidence type="ECO:0000256" key="1">
    <source>
        <dbReference type="SAM" id="SignalP"/>
    </source>
</evidence>